<dbReference type="GO" id="GO:0038023">
    <property type="term" value="F:signaling receptor activity"/>
    <property type="evidence" value="ECO:0007669"/>
    <property type="project" value="InterPro"/>
</dbReference>
<evidence type="ECO:0000256" key="6">
    <source>
        <dbReference type="ARBA" id="ARBA00022692"/>
    </source>
</evidence>
<dbReference type="InterPro" id="IPR010105">
    <property type="entry name" value="TonB_sidphr_rcpt"/>
</dbReference>
<evidence type="ECO:0000313" key="19">
    <source>
        <dbReference type="Proteomes" id="UP000243719"/>
    </source>
</evidence>
<accession>A0A1H2PLT1</accession>
<dbReference type="Gene3D" id="3.55.50.30">
    <property type="match status" value="1"/>
</dbReference>
<evidence type="ECO:0000256" key="10">
    <source>
        <dbReference type="ARBA" id="ARBA00023077"/>
    </source>
</evidence>
<dbReference type="PROSITE" id="PS52016">
    <property type="entry name" value="TONB_DEPENDENT_REC_3"/>
    <property type="match status" value="1"/>
</dbReference>
<evidence type="ECO:0000256" key="14">
    <source>
        <dbReference type="PROSITE-ProRule" id="PRU01360"/>
    </source>
</evidence>
<keyword evidence="19" id="KW-1185">Reference proteome</keyword>
<dbReference type="InterPro" id="IPR037066">
    <property type="entry name" value="Plug_dom_sf"/>
</dbReference>
<keyword evidence="13 14" id="KW-0998">Cell outer membrane</keyword>
<name>A0A1H2PLT1_9BURK</name>
<protein>
    <submittedName>
        <fullName evidence="18">Iron complex outermembrane recepter protein</fullName>
    </submittedName>
</protein>
<dbReference type="InterPro" id="IPR000531">
    <property type="entry name" value="Beta-barrel_TonB"/>
</dbReference>
<dbReference type="Pfam" id="PF00593">
    <property type="entry name" value="TonB_dep_Rec_b-barrel"/>
    <property type="match status" value="1"/>
</dbReference>
<keyword evidence="4 14" id="KW-1134">Transmembrane beta strand</keyword>
<evidence type="ECO:0000256" key="9">
    <source>
        <dbReference type="ARBA" id="ARBA00023065"/>
    </source>
</evidence>
<keyword evidence="3 14" id="KW-0813">Transport</keyword>
<dbReference type="GO" id="GO:0015344">
    <property type="term" value="F:siderophore uptake transmembrane transporter activity"/>
    <property type="evidence" value="ECO:0007669"/>
    <property type="project" value="TreeGrafter"/>
</dbReference>
<evidence type="ECO:0000256" key="12">
    <source>
        <dbReference type="ARBA" id="ARBA00023170"/>
    </source>
</evidence>
<dbReference type="SMART" id="SM00965">
    <property type="entry name" value="STN"/>
    <property type="match status" value="1"/>
</dbReference>
<dbReference type="Pfam" id="PF07715">
    <property type="entry name" value="Plug"/>
    <property type="match status" value="1"/>
</dbReference>
<feature type="chain" id="PRO_5017225523" evidence="16">
    <location>
        <begin position="22"/>
        <end position="797"/>
    </location>
</feature>
<keyword evidence="10 15" id="KW-0798">TonB box</keyword>
<keyword evidence="9" id="KW-0406">Ion transport</keyword>
<proteinExistence type="inferred from homology"/>
<keyword evidence="8" id="KW-0408">Iron</keyword>
<evidence type="ECO:0000256" key="4">
    <source>
        <dbReference type="ARBA" id="ARBA00022452"/>
    </source>
</evidence>
<evidence type="ECO:0000256" key="2">
    <source>
        <dbReference type="ARBA" id="ARBA00009810"/>
    </source>
</evidence>
<dbReference type="Proteomes" id="UP000243719">
    <property type="component" value="Unassembled WGS sequence"/>
</dbReference>
<dbReference type="InterPro" id="IPR036942">
    <property type="entry name" value="Beta-barrel_TonB_sf"/>
</dbReference>
<keyword evidence="6 14" id="KW-0812">Transmembrane</keyword>
<comment type="similarity">
    <text evidence="2 14 15">Belongs to the TonB-dependent receptor family.</text>
</comment>
<dbReference type="PANTHER" id="PTHR32552">
    <property type="entry name" value="FERRICHROME IRON RECEPTOR-RELATED"/>
    <property type="match status" value="1"/>
</dbReference>
<dbReference type="CDD" id="cd01347">
    <property type="entry name" value="ligand_gated_channel"/>
    <property type="match status" value="1"/>
</dbReference>
<keyword evidence="5" id="KW-0410">Iron transport</keyword>
<dbReference type="Gene3D" id="2.40.170.20">
    <property type="entry name" value="TonB-dependent receptor, beta-barrel domain"/>
    <property type="match status" value="1"/>
</dbReference>
<dbReference type="NCBIfam" id="TIGR01783">
    <property type="entry name" value="TonB-siderophor"/>
    <property type="match status" value="1"/>
</dbReference>
<dbReference type="PANTHER" id="PTHR32552:SF68">
    <property type="entry name" value="FERRICHROME OUTER MEMBRANE TRANSPORTER_PHAGE RECEPTOR"/>
    <property type="match status" value="1"/>
</dbReference>
<evidence type="ECO:0000256" key="5">
    <source>
        <dbReference type="ARBA" id="ARBA00022496"/>
    </source>
</evidence>
<dbReference type="GO" id="GO:0015891">
    <property type="term" value="P:siderophore transport"/>
    <property type="evidence" value="ECO:0007669"/>
    <property type="project" value="InterPro"/>
</dbReference>
<dbReference type="RefSeq" id="WP_170845036.1">
    <property type="nucleotide sequence ID" value="NZ_FNLO01000002.1"/>
</dbReference>
<dbReference type="SUPFAM" id="SSF56935">
    <property type="entry name" value="Porins"/>
    <property type="match status" value="1"/>
</dbReference>
<keyword evidence="7 16" id="KW-0732">Signal</keyword>
<sequence>MRAAALPALVASAALVSDAAAAVRAAAFDVAPGPLAAVLTDYATQAGVTVLLDPALVEGRLNDGLRGDFTVHEGFATLLRGSGLVADERRRHVFVLRAEASGAVVVGAPQAVRSERVLPPVHVLSRRSTSDDDAVSPFVASASDAANKVSTPLLETPQSVSVVTRAQMDEQNTQTLNAALRYTAGVTPETRGSVATRYDLLKVRGFAADNYWDGLRMIGNNGYAVPQLDPYVLDHIDVVRGPASVLYGQASAGGMLDQRSKLPSANPFHEVGVELGNFGHRLVNFDLTGPVGDDERLTYRVTGLGRTENGQIDHTRNERLLVAPSVSWRPDARTTFTVLGLVQRDPRSASYGSVPPLGTALFNPVGQISSTFYDGDPAFERFDRTQTALGYRFDRELNAVWRLQSRGRWLHVDQDYASVYGTQLRADARTLERGTVASSDRVDTAALDNQLVGRFATGALAHTLSVGVDYQRLDSSARAGTGGAPPIDVFAPIYYQDIPTPTQYETQTVMNQYGIYAQDQVRFERFVLTLGARHDWADTLSRSARTGTAVHQHNGAWSGRAGLTYVFATGLAPYASFSQSFKPQAGSDVSGTPFKPERARQFEAGLKFQPPNTDALFTVAAFDLRRENLLTLDALNPAYQVDAGIARSRGIEFEARLSVSDSLNLLASFTYLQTKYLTDNGGLEGKYLAAVPQRQASLWASYAFQRDALAGLSVGAGARYTGATFNADNNFQVRSFVLFDASLRYDLGRAAASLKGAAVYINAQNLLNRRYVASCYLASWCAYGYGRQVFTGVDYRW</sequence>
<keyword evidence="12" id="KW-0675">Receptor</keyword>
<dbReference type="EMBL" id="FNLO01000002">
    <property type="protein sequence ID" value="SDV47342.1"/>
    <property type="molecule type" value="Genomic_DNA"/>
</dbReference>
<evidence type="ECO:0000256" key="11">
    <source>
        <dbReference type="ARBA" id="ARBA00023136"/>
    </source>
</evidence>
<dbReference type="GO" id="GO:0009279">
    <property type="term" value="C:cell outer membrane"/>
    <property type="evidence" value="ECO:0007669"/>
    <property type="project" value="UniProtKB-SubCell"/>
</dbReference>
<dbReference type="FunFam" id="2.40.170.20:FF:000005">
    <property type="entry name" value="TonB-dependent siderophore receptor"/>
    <property type="match status" value="1"/>
</dbReference>
<organism evidence="18 19">
    <name type="scientific">Chitinasiproducens palmae</name>
    <dbReference type="NCBI Taxonomy" id="1770053"/>
    <lineage>
        <taxon>Bacteria</taxon>
        <taxon>Pseudomonadati</taxon>
        <taxon>Pseudomonadota</taxon>
        <taxon>Betaproteobacteria</taxon>
        <taxon>Burkholderiales</taxon>
        <taxon>Burkholderiaceae</taxon>
        <taxon>Chitinasiproducens</taxon>
    </lineage>
</organism>
<evidence type="ECO:0000256" key="7">
    <source>
        <dbReference type="ARBA" id="ARBA00022729"/>
    </source>
</evidence>
<dbReference type="AlphaFoldDB" id="A0A1H2PLT1"/>
<feature type="signal peptide" evidence="16">
    <location>
        <begin position="1"/>
        <end position="21"/>
    </location>
</feature>
<feature type="domain" description="Secretin/TonB short N-terminal" evidence="17">
    <location>
        <begin position="48"/>
        <end position="99"/>
    </location>
</feature>
<dbReference type="InterPro" id="IPR012910">
    <property type="entry name" value="Plug_dom"/>
</dbReference>
<evidence type="ECO:0000256" key="3">
    <source>
        <dbReference type="ARBA" id="ARBA00022448"/>
    </source>
</evidence>
<dbReference type="Gene3D" id="2.170.130.10">
    <property type="entry name" value="TonB-dependent receptor, plug domain"/>
    <property type="match status" value="1"/>
</dbReference>
<gene>
    <name evidence="18" type="ORF">SAMN05216551_102498</name>
</gene>
<evidence type="ECO:0000259" key="17">
    <source>
        <dbReference type="SMART" id="SM00965"/>
    </source>
</evidence>
<dbReference type="FunFam" id="2.170.130.10:FF:000001">
    <property type="entry name" value="Catecholate siderophore TonB-dependent receptor"/>
    <property type="match status" value="1"/>
</dbReference>
<evidence type="ECO:0000256" key="8">
    <source>
        <dbReference type="ARBA" id="ARBA00023004"/>
    </source>
</evidence>
<evidence type="ECO:0000256" key="13">
    <source>
        <dbReference type="ARBA" id="ARBA00023237"/>
    </source>
</evidence>
<evidence type="ECO:0000256" key="15">
    <source>
        <dbReference type="RuleBase" id="RU003357"/>
    </source>
</evidence>
<evidence type="ECO:0000256" key="1">
    <source>
        <dbReference type="ARBA" id="ARBA00004571"/>
    </source>
</evidence>
<dbReference type="STRING" id="1770053.SAMN05216551_102498"/>
<evidence type="ECO:0000313" key="18">
    <source>
        <dbReference type="EMBL" id="SDV47342.1"/>
    </source>
</evidence>
<keyword evidence="11 14" id="KW-0472">Membrane</keyword>
<dbReference type="InterPro" id="IPR011662">
    <property type="entry name" value="Secretin/TonB_short_N"/>
</dbReference>
<dbReference type="InterPro" id="IPR039426">
    <property type="entry name" value="TonB-dep_rcpt-like"/>
</dbReference>
<reference evidence="19" key="1">
    <citation type="submission" date="2016-09" db="EMBL/GenBank/DDBJ databases">
        <authorList>
            <person name="Varghese N."/>
            <person name="Submissions S."/>
        </authorList>
    </citation>
    <scope>NUCLEOTIDE SEQUENCE [LARGE SCALE GENOMIC DNA]</scope>
    <source>
        <strain evidence="19">JS23</strain>
    </source>
</reference>
<comment type="subcellular location">
    <subcellularLocation>
        <location evidence="1 14">Cell outer membrane</location>
        <topology evidence="1 14">Multi-pass membrane protein</topology>
    </subcellularLocation>
</comment>
<evidence type="ECO:0000256" key="16">
    <source>
        <dbReference type="SAM" id="SignalP"/>
    </source>
</evidence>